<protein>
    <submittedName>
        <fullName evidence="2">Uncharacterized protein</fullName>
    </submittedName>
</protein>
<comment type="caution">
    <text evidence="2">The sequence shown here is derived from an EMBL/GenBank/DDBJ whole genome shotgun (WGS) entry which is preliminary data.</text>
</comment>
<reference evidence="2" key="1">
    <citation type="submission" date="2022-10" db="EMBL/GenBank/DDBJ databases">
        <authorList>
            <person name="Chen Y."/>
            <person name="Dougan E. K."/>
            <person name="Chan C."/>
            <person name="Rhodes N."/>
            <person name="Thang M."/>
        </authorList>
    </citation>
    <scope>NUCLEOTIDE SEQUENCE</scope>
</reference>
<accession>A0A9P1DM42</accession>
<feature type="compositionally biased region" description="Basic and acidic residues" evidence="1">
    <location>
        <begin position="35"/>
        <end position="67"/>
    </location>
</feature>
<gene>
    <name evidence="2" type="ORF">C1SCF055_LOCUS37113</name>
</gene>
<evidence type="ECO:0000313" key="4">
    <source>
        <dbReference type="Proteomes" id="UP001152797"/>
    </source>
</evidence>
<dbReference type="EMBL" id="CAMXCT020005312">
    <property type="protein sequence ID" value="CAL1165376.1"/>
    <property type="molecule type" value="Genomic_DNA"/>
</dbReference>
<feature type="region of interest" description="Disordered" evidence="1">
    <location>
        <begin position="1"/>
        <end position="89"/>
    </location>
</feature>
<keyword evidence="4" id="KW-1185">Reference proteome</keyword>
<evidence type="ECO:0000313" key="3">
    <source>
        <dbReference type="EMBL" id="CAL4799313.1"/>
    </source>
</evidence>
<evidence type="ECO:0000313" key="2">
    <source>
        <dbReference type="EMBL" id="CAI4012001.1"/>
    </source>
</evidence>
<reference evidence="3 4" key="2">
    <citation type="submission" date="2024-05" db="EMBL/GenBank/DDBJ databases">
        <authorList>
            <person name="Chen Y."/>
            <person name="Shah S."/>
            <person name="Dougan E. K."/>
            <person name="Thang M."/>
            <person name="Chan C."/>
        </authorList>
    </citation>
    <scope>NUCLEOTIDE SEQUENCE [LARGE SCALE GENOMIC DNA]</scope>
</reference>
<proteinExistence type="predicted"/>
<sequence length="213" mass="23765">MSSFSPPTPSPNEAALLQRIQELESQVKQGNEANKPTKADSKKPLTGPDRRDSVAEHPSDHDAHQDDCGSDDDSESEDDEFMTTPGGKTVAISADALRMRARRMCEVKPSGRSHVDAEIVSEYKSGGSKREVLEMALLECLAKHGTSRNAYKRIRAEFQTKCRLIKERMESKESEVNGKWLTAEAMKKSAQYTAKEIKAITSYCRKFPESLVR</sequence>
<organism evidence="2">
    <name type="scientific">Cladocopium goreaui</name>
    <dbReference type="NCBI Taxonomy" id="2562237"/>
    <lineage>
        <taxon>Eukaryota</taxon>
        <taxon>Sar</taxon>
        <taxon>Alveolata</taxon>
        <taxon>Dinophyceae</taxon>
        <taxon>Suessiales</taxon>
        <taxon>Symbiodiniaceae</taxon>
        <taxon>Cladocopium</taxon>
    </lineage>
</organism>
<feature type="compositionally biased region" description="Acidic residues" evidence="1">
    <location>
        <begin position="68"/>
        <end position="81"/>
    </location>
</feature>
<dbReference type="AlphaFoldDB" id="A0A9P1DM42"/>
<dbReference type="Proteomes" id="UP001152797">
    <property type="component" value="Unassembled WGS sequence"/>
</dbReference>
<name>A0A9P1DM42_9DINO</name>
<dbReference type="EMBL" id="CAMXCT010005312">
    <property type="protein sequence ID" value="CAI4012001.1"/>
    <property type="molecule type" value="Genomic_DNA"/>
</dbReference>
<dbReference type="EMBL" id="CAMXCT030005312">
    <property type="protein sequence ID" value="CAL4799313.1"/>
    <property type="molecule type" value="Genomic_DNA"/>
</dbReference>
<evidence type="ECO:0000256" key="1">
    <source>
        <dbReference type="SAM" id="MobiDB-lite"/>
    </source>
</evidence>
<feature type="compositionally biased region" description="Pro residues" evidence="1">
    <location>
        <begin position="1"/>
        <end position="10"/>
    </location>
</feature>
<feature type="compositionally biased region" description="Polar residues" evidence="1">
    <location>
        <begin position="23"/>
        <end position="34"/>
    </location>
</feature>